<sequence length="39" mass="4558">MAWALYLNLKKQELGNSKLFNVTHKKRRPLSDLLFILAS</sequence>
<protein>
    <submittedName>
        <fullName evidence="1">Uncharacterized protein</fullName>
    </submittedName>
</protein>
<keyword evidence="2" id="KW-1185">Reference proteome</keyword>
<evidence type="ECO:0000313" key="2">
    <source>
        <dbReference type="Proteomes" id="UP000005602"/>
    </source>
</evidence>
<reference evidence="1" key="1">
    <citation type="submission" date="2008-03" db="EMBL/GenBank/DDBJ databases">
        <authorList>
            <person name="Fulton L."/>
            <person name="Clifton S."/>
            <person name="Fulton B."/>
            <person name="Xu J."/>
            <person name="Minx P."/>
            <person name="Pepin K.H."/>
            <person name="Johnson M."/>
            <person name="Thiruvilangam P."/>
            <person name="Bhonagiri V."/>
            <person name="Nash W.E."/>
            <person name="Mardis E.R."/>
            <person name="Wilson R.K."/>
        </authorList>
    </citation>
    <scope>NUCLEOTIDE SEQUENCE</scope>
    <source>
        <strain evidence="1">ATCC BAA-102</strain>
    </source>
</reference>
<comment type="caution">
    <text evidence="1">The sequence shown here is derived from an EMBL/GenBank/DDBJ whole genome shotgun (WGS) entry which is preliminary data.</text>
</comment>
<dbReference type="EMBL" id="ABJK02000008">
    <property type="protein sequence ID" value="EDT48625.1"/>
    <property type="molecule type" value="Genomic_DNA"/>
</dbReference>
<accession>A0ABM9XH79</accession>
<gene>
    <name evidence="1" type="ORF">STRINF_00115</name>
</gene>
<proteinExistence type="predicted"/>
<dbReference type="Proteomes" id="UP000005602">
    <property type="component" value="Unassembled WGS sequence"/>
</dbReference>
<name>A0ABM9XH79_9STRE</name>
<organism evidence="1 2">
    <name type="scientific">Streptococcus infantarius subsp. infantarius ATCC BAA-102</name>
    <dbReference type="NCBI Taxonomy" id="471872"/>
    <lineage>
        <taxon>Bacteria</taxon>
        <taxon>Bacillati</taxon>
        <taxon>Bacillota</taxon>
        <taxon>Bacilli</taxon>
        <taxon>Lactobacillales</taxon>
        <taxon>Streptococcaceae</taxon>
        <taxon>Streptococcus</taxon>
    </lineage>
</organism>
<evidence type="ECO:0000313" key="1">
    <source>
        <dbReference type="EMBL" id="EDT48625.1"/>
    </source>
</evidence>
<reference evidence="1" key="2">
    <citation type="submission" date="2013-09" db="EMBL/GenBank/DDBJ databases">
        <title>Draft genome sequence of Streptococcus infantarius subsp. infantarius ATCC BAA-102.</title>
        <authorList>
            <person name="Sudarsanam P."/>
            <person name="Ley R."/>
            <person name="Guruge J."/>
            <person name="Turnbaugh P.J."/>
            <person name="Mahowald M."/>
            <person name="Liep D."/>
            <person name="Gordon J."/>
        </authorList>
    </citation>
    <scope>NUCLEOTIDE SEQUENCE</scope>
    <source>
        <strain evidence="1">ATCC BAA-102</strain>
    </source>
</reference>